<feature type="region of interest" description="Disordered" evidence="2">
    <location>
        <begin position="42"/>
        <end position="67"/>
    </location>
</feature>
<evidence type="ECO:0000313" key="5">
    <source>
        <dbReference type="Proteomes" id="UP000019141"/>
    </source>
</evidence>
<keyword evidence="3" id="KW-0732">Signal</keyword>
<evidence type="ECO:0000256" key="3">
    <source>
        <dbReference type="SAM" id="SignalP"/>
    </source>
</evidence>
<evidence type="ECO:0000313" key="4">
    <source>
        <dbReference type="EMBL" id="ETX02406.1"/>
    </source>
</evidence>
<organism evidence="4 5">
    <name type="scientific">Entotheonella factor</name>
    <dbReference type="NCBI Taxonomy" id="1429438"/>
    <lineage>
        <taxon>Bacteria</taxon>
        <taxon>Pseudomonadati</taxon>
        <taxon>Nitrospinota/Tectimicrobiota group</taxon>
        <taxon>Candidatus Tectimicrobiota</taxon>
        <taxon>Candidatus Entotheonellia</taxon>
        <taxon>Candidatus Entotheonellales</taxon>
        <taxon>Candidatus Entotheonellaceae</taxon>
        <taxon>Candidatus Entotheonella</taxon>
    </lineage>
</organism>
<dbReference type="EMBL" id="AZHW01000146">
    <property type="protein sequence ID" value="ETX02406.1"/>
    <property type="molecule type" value="Genomic_DNA"/>
</dbReference>
<keyword evidence="5" id="KW-1185">Reference proteome</keyword>
<evidence type="ECO:0008006" key="6">
    <source>
        <dbReference type="Google" id="ProtNLM"/>
    </source>
</evidence>
<dbReference type="AlphaFoldDB" id="W4LXD9"/>
<gene>
    <name evidence="4" type="ORF">ETSY1_03685</name>
</gene>
<proteinExistence type="predicted"/>
<name>W4LXD9_ENTF1</name>
<evidence type="ECO:0000256" key="2">
    <source>
        <dbReference type="SAM" id="MobiDB-lite"/>
    </source>
</evidence>
<comment type="caution">
    <text evidence="4">The sequence shown here is derived from an EMBL/GenBank/DDBJ whole genome shotgun (WGS) entry which is preliminary data.</text>
</comment>
<dbReference type="Pfam" id="PF07027">
    <property type="entry name" value="DUF1318"/>
    <property type="match status" value="1"/>
</dbReference>
<feature type="signal peptide" evidence="3">
    <location>
        <begin position="1"/>
        <end position="21"/>
    </location>
</feature>
<evidence type="ECO:0000256" key="1">
    <source>
        <dbReference type="SAM" id="Coils"/>
    </source>
</evidence>
<sequence>MHRLKTFILVFIITFSTATCARITVNVYFPAAEIQDAATQIEQEVRSGDESEPPAADPPDATKPRGSLLWPSIRTVRMAFTPPSAIAQAPNINITTPAIRRLIASRKKRYGSLVPLLNRCVLGETNRGLLDIRSLQGLSLKDKAQAKALRDQENRDRQQLYRELATANKLPANRLGEIASIFAKVNRRDARSGWCIQDASGSWKKK</sequence>
<dbReference type="Proteomes" id="UP000019141">
    <property type="component" value="Unassembled WGS sequence"/>
</dbReference>
<protein>
    <recommendedName>
        <fullName evidence="6">DUF1318 domain-containing protein</fullName>
    </recommendedName>
</protein>
<accession>W4LXD9</accession>
<keyword evidence="1" id="KW-0175">Coiled coil</keyword>
<dbReference type="HOGENOM" id="CLU_1377509_0_0_7"/>
<dbReference type="InterPro" id="IPR008309">
    <property type="entry name" value="YdbL"/>
</dbReference>
<reference evidence="4 5" key="1">
    <citation type="journal article" date="2014" name="Nature">
        <title>An environmental bacterial taxon with a large and distinct metabolic repertoire.</title>
        <authorList>
            <person name="Wilson M.C."/>
            <person name="Mori T."/>
            <person name="Ruckert C."/>
            <person name="Uria A.R."/>
            <person name="Helf M.J."/>
            <person name="Takada K."/>
            <person name="Gernert C."/>
            <person name="Steffens U.A."/>
            <person name="Heycke N."/>
            <person name="Schmitt S."/>
            <person name="Rinke C."/>
            <person name="Helfrich E.J."/>
            <person name="Brachmann A.O."/>
            <person name="Gurgui C."/>
            <person name="Wakimoto T."/>
            <person name="Kracht M."/>
            <person name="Crusemann M."/>
            <person name="Hentschel U."/>
            <person name="Abe I."/>
            <person name="Matsunaga S."/>
            <person name="Kalinowski J."/>
            <person name="Takeyama H."/>
            <person name="Piel J."/>
        </authorList>
    </citation>
    <scope>NUCLEOTIDE SEQUENCE [LARGE SCALE GENOMIC DNA]</scope>
    <source>
        <strain evidence="5">TSY1</strain>
    </source>
</reference>
<feature type="coiled-coil region" evidence="1">
    <location>
        <begin position="143"/>
        <end position="170"/>
    </location>
</feature>
<feature type="chain" id="PRO_5004844709" description="DUF1318 domain-containing protein" evidence="3">
    <location>
        <begin position="22"/>
        <end position="206"/>
    </location>
</feature>